<dbReference type="STRING" id="2903.R1B849"/>
<dbReference type="OMA" id="RAMAWIA"/>
<dbReference type="Gene3D" id="3.40.50.1100">
    <property type="match status" value="3"/>
</dbReference>
<keyword evidence="2" id="KW-0663">Pyridoxal phosphate</keyword>
<dbReference type="InterPro" id="IPR050147">
    <property type="entry name" value="Ser/Thr_Dehydratase"/>
</dbReference>
<dbReference type="PANTHER" id="PTHR48078:SF6">
    <property type="entry name" value="L-THREONINE DEHYDRATASE CATABOLIC TDCB"/>
    <property type="match status" value="1"/>
</dbReference>
<name>A0A0D3I3H3_EMIH1</name>
<keyword evidence="6" id="KW-1185">Reference proteome</keyword>
<organism evidence="5 6">
    <name type="scientific">Emiliania huxleyi (strain CCMP1516)</name>
    <dbReference type="NCBI Taxonomy" id="280463"/>
    <lineage>
        <taxon>Eukaryota</taxon>
        <taxon>Haptista</taxon>
        <taxon>Haptophyta</taxon>
        <taxon>Prymnesiophyceae</taxon>
        <taxon>Isochrysidales</taxon>
        <taxon>Noelaerhabdaceae</taxon>
        <taxon>Emiliania</taxon>
    </lineage>
</organism>
<dbReference type="eggNOG" id="KOG1251">
    <property type="taxonomic scope" value="Eukaryota"/>
</dbReference>
<proteinExistence type="predicted"/>
<comment type="cofactor">
    <cofactor evidence="1">
        <name>pyridoxal 5'-phosphate</name>
        <dbReference type="ChEBI" id="CHEBI:597326"/>
    </cofactor>
</comment>
<dbReference type="GO" id="GO:0006565">
    <property type="term" value="P:L-serine catabolic process"/>
    <property type="evidence" value="ECO:0007669"/>
    <property type="project" value="TreeGrafter"/>
</dbReference>
<dbReference type="GeneID" id="17251898"/>
<dbReference type="HOGENOM" id="CLU_021152_4_2_1"/>
<dbReference type="InterPro" id="IPR000634">
    <property type="entry name" value="Ser/Thr_deHydtase_PyrdxlP-BS"/>
</dbReference>
<dbReference type="SUPFAM" id="SSF53686">
    <property type="entry name" value="Tryptophan synthase beta subunit-like PLP-dependent enzymes"/>
    <property type="match status" value="1"/>
</dbReference>
<dbReference type="EnsemblProtists" id="EOD05808">
    <property type="protein sequence ID" value="EOD05808"/>
    <property type="gene ID" value="EMIHUDRAFT_68889"/>
</dbReference>
<dbReference type="RefSeq" id="XP_005758237.1">
    <property type="nucleotide sequence ID" value="XM_005758180.1"/>
</dbReference>
<evidence type="ECO:0000256" key="2">
    <source>
        <dbReference type="ARBA" id="ARBA00022898"/>
    </source>
</evidence>
<feature type="domain" description="Tryptophan synthase beta chain-like PALP" evidence="4">
    <location>
        <begin position="135"/>
        <end position="318"/>
    </location>
</feature>
<dbReference type="PROSITE" id="PS00165">
    <property type="entry name" value="DEHYDRATASE_SER_THR"/>
    <property type="match status" value="1"/>
</dbReference>
<dbReference type="InterPro" id="IPR036052">
    <property type="entry name" value="TrpB-like_PALP_sf"/>
</dbReference>
<sequence length="336" mass="35107">MPIAPDRVRGALETIRSRVVRTPLLESPLLNELVRSRRGVADARVFVKAECLQHTGAFKFRGALHKLLCMDDETRGRGVCAFSSGNFAQAGAACLTRLPRRPSPLTIATSGRRPLPTTGLNPHRVRYSGGVVLGRTLLHPFDDEDVILGQGTLALELFEQHAEAGAAGGAGGGRVAPLSRLLVPTGGGGMAGGCCLARDAASPQTQVWAIEPEGALNTLYNTVFPPRGWWIQHVGTPATTICDALQANAPGHVTFAINSRGLAGAAAVGDADVIEAMRVAFETLKLVLEPSGALGLAALLSGQVPLRDGEGVAVVACGGNVALPDFLGLVQRERTQ</sequence>
<protein>
    <recommendedName>
        <fullName evidence="4">Tryptophan synthase beta chain-like PALP domain-containing protein</fullName>
    </recommendedName>
</protein>
<dbReference type="PANTHER" id="PTHR48078">
    <property type="entry name" value="THREONINE DEHYDRATASE, MITOCHONDRIAL-RELATED"/>
    <property type="match status" value="1"/>
</dbReference>
<dbReference type="GO" id="GO:0030170">
    <property type="term" value="F:pyridoxal phosphate binding"/>
    <property type="evidence" value="ECO:0007669"/>
    <property type="project" value="InterPro"/>
</dbReference>
<dbReference type="GO" id="GO:0006567">
    <property type="term" value="P:L-threonine catabolic process"/>
    <property type="evidence" value="ECO:0007669"/>
    <property type="project" value="TreeGrafter"/>
</dbReference>
<evidence type="ECO:0000256" key="1">
    <source>
        <dbReference type="ARBA" id="ARBA00001933"/>
    </source>
</evidence>
<dbReference type="PaxDb" id="2903-EOD05808"/>
<dbReference type="AlphaFoldDB" id="A0A0D3I3H3"/>
<reference evidence="6" key="1">
    <citation type="journal article" date="2013" name="Nature">
        <title>Pan genome of the phytoplankton Emiliania underpins its global distribution.</title>
        <authorList>
            <person name="Read B.A."/>
            <person name="Kegel J."/>
            <person name="Klute M.J."/>
            <person name="Kuo A."/>
            <person name="Lefebvre S.C."/>
            <person name="Maumus F."/>
            <person name="Mayer C."/>
            <person name="Miller J."/>
            <person name="Monier A."/>
            <person name="Salamov A."/>
            <person name="Young J."/>
            <person name="Aguilar M."/>
            <person name="Claverie J.M."/>
            <person name="Frickenhaus S."/>
            <person name="Gonzalez K."/>
            <person name="Herman E.K."/>
            <person name="Lin Y.C."/>
            <person name="Napier J."/>
            <person name="Ogata H."/>
            <person name="Sarno A.F."/>
            <person name="Shmutz J."/>
            <person name="Schroeder D."/>
            <person name="de Vargas C."/>
            <person name="Verret F."/>
            <person name="von Dassow P."/>
            <person name="Valentin K."/>
            <person name="Van de Peer Y."/>
            <person name="Wheeler G."/>
            <person name="Dacks J.B."/>
            <person name="Delwiche C.F."/>
            <person name="Dyhrman S.T."/>
            <person name="Glockner G."/>
            <person name="John U."/>
            <person name="Richards T."/>
            <person name="Worden A.Z."/>
            <person name="Zhang X."/>
            <person name="Grigoriev I.V."/>
            <person name="Allen A.E."/>
            <person name="Bidle K."/>
            <person name="Borodovsky M."/>
            <person name="Bowler C."/>
            <person name="Brownlee C."/>
            <person name="Cock J.M."/>
            <person name="Elias M."/>
            <person name="Gladyshev V.N."/>
            <person name="Groth M."/>
            <person name="Guda C."/>
            <person name="Hadaegh A."/>
            <person name="Iglesias-Rodriguez M.D."/>
            <person name="Jenkins J."/>
            <person name="Jones B.M."/>
            <person name="Lawson T."/>
            <person name="Leese F."/>
            <person name="Lindquist E."/>
            <person name="Lobanov A."/>
            <person name="Lomsadze A."/>
            <person name="Malik S.B."/>
            <person name="Marsh M.E."/>
            <person name="Mackinder L."/>
            <person name="Mock T."/>
            <person name="Mueller-Roeber B."/>
            <person name="Pagarete A."/>
            <person name="Parker M."/>
            <person name="Probert I."/>
            <person name="Quesneville H."/>
            <person name="Raines C."/>
            <person name="Rensing S.A."/>
            <person name="Riano-Pachon D.M."/>
            <person name="Richier S."/>
            <person name="Rokitta S."/>
            <person name="Shiraiwa Y."/>
            <person name="Soanes D.M."/>
            <person name="van der Giezen M."/>
            <person name="Wahlund T.M."/>
            <person name="Williams B."/>
            <person name="Wilson W."/>
            <person name="Wolfe G."/>
            <person name="Wurch L.L."/>
        </authorList>
    </citation>
    <scope>NUCLEOTIDE SEQUENCE</scope>
</reference>
<reference evidence="5" key="2">
    <citation type="submission" date="2024-10" db="UniProtKB">
        <authorList>
            <consortium name="EnsemblProtists"/>
        </authorList>
    </citation>
    <scope>IDENTIFICATION</scope>
</reference>
<dbReference type="GO" id="GO:0009097">
    <property type="term" value="P:isoleucine biosynthetic process"/>
    <property type="evidence" value="ECO:0007669"/>
    <property type="project" value="TreeGrafter"/>
</dbReference>
<evidence type="ECO:0000313" key="6">
    <source>
        <dbReference type="Proteomes" id="UP000013827"/>
    </source>
</evidence>
<dbReference type="KEGG" id="ehx:EMIHUDRAFT_68889"/>
<evidence type="ECO:0000256" key="3">
    <source>
        <dbReference type="ARBA" id="ARBA00023239"/>
    </source>
</evidence>
<keyword evidence="3" id="KW-0456">Lyase</keyword>
<dbReference type="InterPro" id="IPR001926">
    <property type="entry name" value="TrpB-like_PALP"/>
</dbReference>
<dbReference type="GO" id="GO:0003941">
    <property type="term" value="F:L-serine ammonia-lyase activity"/>
    <property type="evidence" value="ECO:0007669"/>
    <property type="project" value="TreeGrafter"/>
</dbReference>
<dbReference type="GO" id="GO:0004794">
    <property type="term" value="F:threonine deaminase activity"/>
    <property type="evidence" value="ECO:0007669"/>
    <property type="project" value="TreeGrafter"/>
</dbReference>
<feature type="domain" description="Tryptophan synthase beta chain-like PALP" evidence="4">
    <location>
        <begin position="19"/>
        <end position="96"/>
    </location>
</feature>
<dbReference type="Proteomes" id="UP000013827">
    <property type="component" value="Unassembled WGS sequence"/>
</dbReference>
<evidence type="ECO:0000259" key="4">
    <source>
        <dbReference type="Pfam" id="PF00291"/>
    </source>
</evidence>
<evidence type="ECO:0000313" key="5">
    <source>
        <dbReference type="EnsemblProtists" id="EOD05808"/>
    </source>
</evidence>
<dbReference type="Pfam" id="PF00291">
    <property type="entry name" value="PALP"/>
    <property type="match status" value="2"/>
</dbReference>
<accession>A0A0D3I3H3</accession>